<evidence type="ECO:0000313" key="1">
    <source>
        <dbReference type="EMBL" id="QPR75990.1"/>
    </source>
</evidence>
<keyword evidence="2" id="KW-1185">Reference proteome</keyword>
<proteinExistence type="predicted"/>
<dbReference type="Proteomes" id="UP000594791">
    <property type="component" value="Chromosome"/>
</dbReference>
<dbReference type="EMBL" id="CP065739">
    <property type="protein sequence ID" value="QPR75990.1"/>
    <property type="molecule type" value="Genomic_DNA"/>
</dbReference>
<evidence type="ECO:0008006" key="3">
    <source>
        <dbReference type="Google" id="ProtNLM"/>
    </source>
</evidence>
<protein>
    <recommendedName>
        <fullName evidence="3">LXG domain-containing protein</fullName>
    </recommendedName>
</protein>
<gene>
    <name evidence="1" type="ORF">I6G77_18055</name>
</gene>
<reference evidence="1 2" key="1">
    <citation type="submission" date="2020-12" db="EMBL/GenBank/DDBJ databases">
        <title>FDA dAtabase for Regulatory Grade micrObial Sequences (FDA-ARGOS): Supporting development and validation of Infectious Disease Dx tests.</title>
        <authorList>
            <person name="Nelson B."/>
            <person name="Plummer A."/>
            <person name="Tallon L."/>
            <person name="Sadzewicz L."/>
            <person name="Zhao X."/>
            <person name="Boylan J."/>
            <person name="Ott S."/>
            <person name="Bowen H."/>
            <person name="Vavikolanu K."/>
            <person name="Mehta A."/>
            <person name="Aluvathingal J."/>
            <person name="Nadendla S."/>
            <person name="Myers T."/>
            <person name="Yan Y."/>
            <person name="Sichtig H."/>
        </authorList>
    </citation>
    <scope>NUCLEOTIDE SEQUENCE [LARGE SCALE GENOMIC DNA]</scope>
    <source>
        <strain evidence="1 2">FDAARGOS_920</strain>
    </source>
</reference>
<organism evidence="1 2">
    <name type="scientific">Bacillus tropicus</name>
    <dbReference type="NCBI Taxonomy" id="2026188"/>
    <lineage>
        <taxon>Bacteria</taxon>
        <taxon>Bacillati</taxon>
        <taxon>Bacillota</taxon>
        <taxon>Bacilli</taxon>
        <taxon>Bacillales</taxon>
        <taxon>Bacillaceae</taxon>
        <taxon>Bacillus</taxon>
        <taxon>Bacillus cereus group</taxon>
    </lineage>
</organism>
<dbReference type="RefSeq" id="WP_144402505.1">
    <property type="nucleotide sequence ID" value="NZ_CP065739.1"/>
</dbReference>
<sequence>MDARELRNSLTSHMANEVMPRVRQARSNIKQDKYLTSDGKAEKSIKLGRQQEVKLFGEISQLKETYTQLLQGAKESAEAILIGGVSQPGEKEQKLFDIKKKKLQSAVMFAPTTNGKIKALREFAQLGEKGQAFAQQIQPEFMAMSQQAMANTTRHEDLSLLTKSLGQISKSLESHAFSEEQKEASSLLESIDAQLHTSFVNMAVLGGKLMEISKDAHDYANNLEGYEVDHADRVAEYNRDTHYGLIIE</sequence>
<evidence type="ECO:0000313" key="2">
    <source>
        <dbReference type="Proteomes" id="UP000594791"/>
    </source>
</evidence>
<accession>A0A7T2QC52</accession>
<name>A0A7T2QC52_9BACI</name>